<dbReference type="Proteomes" id="UP000515971">
    <property type="component" value="Chromosome"/>
</dbReference>
<evidence type="ECO:0000256" key="1">
    <source>
        <dbReference type="SAM" id="MobiDB-lite"/>
    </source>
</evidence>
<name>A0A7G9SF45_9SPHN</name>
<dbReference type="InterPro" id="IPR010985">
    <property type="entry name" value="Ribbon_hlx_hlx"/>
</dbReference>
<dbReference type="SUPFAM" id="SSF47598">
    <property type="entry name" value="Ribbon-helix-helix"/>
    <property type="match status" value="1"/>
</dbReference>
<proteinExistence type="predicted"/>
<evidence type="ECO:0000313" key="2">
    <source>
        <dbReference type="EMBL" id="QNN66470.1"/>
    </source>
</evidence>
<protein>
    <submittedName>
        <fullName evidence="2">Uncharacterized protein</fullName>
    </submittedName>
</protein>
<dbReference type="KEGG" id="slut:H9L13_06965"/>
<feature type="compositionally biased region" description="Polar residues" evidence="1">
    <location>
        <begin position="79"/>
        <end position="94"/>
    </location>
</feature>
<sequence length="204" mass="21608">MSEPKPFASLSSGLLARKGAARPAMKPQGFGQMGGGNLEDLGWNDMGFEPPKPAVVPIRDEDHDAFGQEIEDQPRVHSTGLTPVQSPVHSQQSELAGRLAETGDADEDFDETAEPAEAIEPSPMPALAIPAPAPRRAPRPRAAPGSKGKAAFTLRLDPQRHLKLRLACAVGGRSAQQIVTDALDQLLGGMPELEGMAEKAKRKG</sequence>
<feature type="region of interest" description="Disordered" evidence="1">
    <location>
        <begin position="18"/>
        <end position="154"/>
    </location>
</feature>
<dbReference type="RefSeq" id="WP_187537062.1">
    <property type="nucleotide sequence ID" value="NZ_BAABJT010000001.1"/>
</dbReference>
<feature type="compositionally biased region" description="Acidic residues" evidence="1">
    <location>
        <begin position="103"/>
        <end position="114"/>
    </location>
</feature>
<evidence type="ECO:0000313" key="3">
    <source>
        <dbReference type="Proteomes" id="UP000515971"/>
    </source>
</evidence>
<keyword evidence="3" id="KW-1185">Reference proteome</keyword>
<gene>
    <name evidence="2" type="ORF">H9L13_06965</name>
</gene>
<reference evidence="2 3" key="1">
    <citation type="submission" date="2020-08" db="EMBL/GenBank/DDBJ databases">
        <title>Genome sequence of Sphingomonas lutea KCTC 23642T.</title>
        <authorList>
            <person name="Hyun D.-W."/>
            <person name="Bae J.-W."/>
        </authorList>
    </citation>
    <scope>NUCLEOTIDE SEQUENCE [LARGE SCALE GENOMIC DNA]</scope>
    <source>
        <strain evidence="2 3">KCTC 23642</strain>
    </source>
</reference>
<dbReference type="GO" id="GO:0006355">
    <property type="term" value="P:regulation of DNA-templated transcription"/>
    <property type="evidence" value="ECO:0007669"/>
    <property type="project" value="InterPro"/>
</dbReference>
<dbReference type="EMBL" id="CP060718">
    <property type="protein sequence ID" value="QNN66470.1"/>
    <property type="molecule type" value="Genomic_DNA"/>
</dbReference>
<organism evidence="2 3">
    <name type="scientific">Sphingomonas lutea</name>
    <dbReference type="NCBI Taxonomy" id="1045317"/>
    <lineage>
        <taxon>Bacteria</taxon>
        <taxon>Pseudomonadati</taxon>
        <taxon>Pseudomonadota</taxon>
        <taxon>Alphaproteobacteria</taxon>
        <taxon>Sphingomonadales</taxon>
        <taxon>Sphingomonadaceae</taxon>
        <taxon>Sphingomonas</taxon>
    </lineage>
</organism>
<accession>A0A7G9SF45</accession>
<dbReference type="AlphaFoldDB" id="A0A7G9SF45"/>